<feature type="compositionally biased region" description="Basic and acidic residues" evidence="1">
    <location>
        <begin position="144"/>
        <end position="160"/>
    </location>
</feature>
<dbReference type="GO" id="GO:0070197">
    <property type="term" value="P:meiotic attachment of telomere to nuclear envelope"/>
    <property type="evidence" value="ECO:0007669"/>
    <property type="project" value="TreeGrafter"/>
</dbReference>
<accession>A0AAV1HPW8</accession>
<reference evidence="2" key="1">
    <citation type="submission" date="2023-08" db="EMBL/GenBank/DDBJ databases">
        <authorList>
            <person name="Alioto T."/>
            <person name="Alioto T."/>
            <person name="Gomez Garrido J."/>
        </authorList>
    </citation>
    <scope>NUCLEOTIDE SEQUENCE</scope>
</reference>
<organism evidence="2 3">
    <name type="scientific">Xyrichtys novacula</name>
    <name type="common">Pearly razorfish</name>
    <name type="synonym">Hemipteronotus novacula</name>
    <dbReference type="NCBI Taxonomy" id="13765"/>
    <lineage>
        <taxon>Eukaryota</taxon>
        <taxon>Metazoa</taxon>
        <taxon>Chordata</taxon>
        <taxon>Craniata</taxon>
        <taxon>Vertebrata</taxon>
        <taxon>Euteleostomi</taxon>
        <taxon>Actinopterygii</taxon>
        <taxon>Neopterygii</taxon>
        <taxon>Teleostei</taxon>
        <taxon>Neoteleostei</taxon>
        <taxon>Acanthomorphata</taxon>
        <taxon>Eupercaria</taxon>
        <taxon>Labriformes</taxon>
        <taxon>Labridae</taxon>
        <taxon>Xyrichtys</taxon>
    </lineage>
</organism>
<evidence type="ECO:0000313" key="2">
    <source>
        <dbReference type="EMBL" id="CAJ1086402.1"/>
    </source>
</evidence>
<dbReference type="GO" id="GO:0005637">
    <property type="term" value="C:nuclear inner membrane"/>
    <property type="evidence" value="ECO:0007669"/>
    <property type="project" value="TreeGrafter"/>
</dbReference>
<protein>
    <submittedName>
        <fullName evidence="2">Membrane-anchored junction protein isoform X2</fullName>
    </submittedName>
</protein>
<dbReference type="PANTHER" id="PTHR35824:SF1">
    <property type="entry name" value="MEMBRANE-ANCHORED JUNCTION PROTEIN"/>
    <property type="match status" value="1"/>
</dbReference>
<keyword evidence="3" id="KW-1185">Reference proteome</keyword>
<dbReference type="InterPro" id="IPR027816">
    <property type="entry name" value="MAJIN"/>
</dbReference>
<feature type="region of interest" description="Disordered" evidence="1">
    <location>
        <begin position="82"/>
        <end position="115"/>
    </location>
</feature>
<gene>
    <name evidence="2" type="ORF">XNOV1_A026274</name>
</gene>
<dbReference type="GO" id="GO:0003677">
    <property type="term" value="F:DNA binding"/>
    <property type="evidence" value="ECO:0007669"/>
    <property type="project" value="InterPro"/>
</dbReference>
<feature type="region of interest" description="Disordered" evidence="1">
    <location>
        <begin position="144"/>
        <end position="220"/>
    </location>
</feature>
<evidence type="ECO:0000313" key="3">
    <source>
        <dbReference type="Proteomes" id="UP001178508"/>
    </source>
</evidence>
<proteinExistence type="predicted"/>
<dbReference type="GO" id="GO:0007129">
    <property type="term" value="P:homologous chromosome pairing at meiosis"/>
    <property type="evidence" value="ECO:0007669"/>
    <property type="project" value="TreeGrafter"/>
</dbReference>
<feature type="compositionally biased region" description="Acidic residues" evidence="1">
    <location>
        <begin position="179"/>
        <end position="208"/>
    </location>
</feature>
<dbReference type="EMBL" id="OY660886">
    <property type="protein sequence ID" value="CAJ1086402.1"/>
    <property type="molecule type" value="Genomic_DNA"/>
</dbReference>
<name>A0AAV1HPW8_XYRNO</name>
<dbReference type="Proteomes" id="UP001178508">
    <property type="component" value="Chromosome 23"/>
</dbReference>
<dbReference type="Pfam" id="PF15077">
    <property type="entry name" value="MAJIN"/>
    <property type="match status" value="1"/>
</dbReference>
<sequence length="246" mass="28063">MSSTSEEEVIGGDYFNQELEAIVRTVLGNLDSLQPFSSSHFNVFPYINPCKEVSQVICTQCDDNLRAYPYVIVLYLEKNMEKERPAKEELSSEIETVSEPQSKRRRTDKPRERSILKDAINEFLDESATSETDEQHVDNFCMEGEAKKDPGQVDKKETKGLVEPQQKSDVSTTRGTETPSEEEEEDDDDKDDEEEDEDDNEEEEEEDASSVQGSAVKPGFLTRLARLAYVGMYTYHQCKPDLQQSF</sequence>
<evidence type="ECO:0000256" key="1">
    <source>
        <dbReference type="SAM" id="MobiDB-lite"/>
    </source>
</evidence>
<dbReference type="PANTHER" id="PTHR35824">
    <property type="entry name" value="MEMBRANE-ANCHORED JUNCTION PROTEIN MAJIN"/>
    <property type="match status" value="1"/>
</dbReference>
<dbReference type="AlphaFoldDB" id="A0AAV1HPW8"/>
<feature type="compositionally biased region" description="Polar residues" evidence="1">
    <location>
        <begin position="165"/>
        <end position="178"/>
    </location>
</feature>